<keyword evidence="9" id="KW-1185">Reference proteome</keyword>
<evidence type="ECO:0000313" key="9">
    <source>
        <dbReference type="Proteomes" id="UP000325081"/>
    </source>
</evidence>
<protein>
    <recommendedName>
        <fullName evidence="6">O-fucosyltransferase family protein</fullName>
    </recommendedName>
</protein>
<dbReference type="GO" id="GO:0016757">
    <property type="term" value="F:glycosyltransferase activity"/>
    <property type="evidence" value="ECO:0007669"/>
    <property type="project" value="UniProtKB-KW"/>
</dbReference>
<feature type="region of interest" description="Disordered" evidence="7">
    <location>
        <begin position="388"/>
        <end position="415"/>
    </location>
</feature>
<organism evidence="8 9">
    <name type="scientific">Striga asiatica</name>
    <name type="common">Asiatic witchweed</name>
    <name type="synonym">Buchnera asiatica</name>
    <dbReference type="NCBI Taxonomy" id="4170"/>
    <lineage>
        <taxon>Eukaryota</taxon>
        <taxon>Viridiplantae</taxon>
        <taxon>Streptophyta</taxon>
        <taxon>Embryophyta</taxon>
        <taxon>Tracheophyta</taxon>
        <taxon>Spermatophyta</taxon>
        <taxon>Magnoliopsida</taxon>
        <taxon>eudicotyledons</taxon>
        <taxon>Gunneridae</taxon>
        <taxon>Pentapetalae</taxon>
        <taxon>asterids</taxon>
        <taxon>lamiids</taxon>
        <taxon>Lamiales</taxon>
        <taxon>Orobanchaceae</taxon>
        <taxon>Buchnereae</taxon>
        <taxon>Striga</taxon>
    </lineage>
</organism>
<gene>
    <name evidence="8" type="ORF">STAS_35585</name>
</gene>
<proteinExistence type="inferred from homology"/>
<keyword evidence="2 8" id="KW-0328">Glycosyltransferase</keyword>
<comment type="caution">
    <text evidence="8">The sequence shown here is derived from an EMBL/GenBank/DDBJ whole genome shotgun (WGS) entry which is preliminary data.</text>
</comment>
<sequence length="415" mass="48235">MMSGIYCSCRFEYEARQIIDAVVAAYILNATLIVPKLDQESFWNDSSKFSDIYDVDWFVKYLSKEVKIIKELPDEKSWKVVTTRVPRKCNPKCYLSRVLPMFQTKKAVELTKFDYRLANWLDEDLQKLRCRVNYHALRFNNPIFKMGKKLVERMRMKSKRFVALHLRYEPDMLAFSGCYYGGGEKEINELSALRKRWKTLRSMDPEKERRKGKCLLSPEEVALLLRALDFGPEAHIYVASGQIYGGQKALAPLKALFPHLHTKETLASNQELSRFSSHSSRMAALDFIVSDESDVLVTNNNGNMAKILAGRRRYFGHKPTIRPNTRKLNELFVNRKNMTWDEFSSRVRTNQIGFMGDPSEVNRVTDSFHENPFSCICRNSEPFSANQIRSTSLRNQVIPPEYDQDSSEMEYSDED</sequence>
<dbReference type="InterPro" id="IPR019378">
    <property type="entry name" value="GDP-Fuc_O-FucTrfase"/>
</dbReference>
<evidence type="ECO:0000256" key="3">
    <source>
        <dbReference type="ARBA" id="ARBA00022679"/>
    </source>
</evidence>
<reference evidence="9" key="1">
    <citation type="journal article" date="2019" name="Curr. Biol.">
        <title>Genome Sequence of Striga asiatica Provides Insight into the Evolution of Plant Parasitism.</title>
        <authorList>
            <person name="Yoshida S."/>
            <person name="Kim S."/>
            <person name="Wafula E.K."/>
            <person name="Tanskanen J."/>
            <person name="Kim Y.M."/>
            <person name="Honaas L."/>
            <person name="Yang Z."/>
            <person name="Spallek T."/>
            <person name="Conn C.E."/>
            <person name="Ichihashi Y."/>
            <person name="Cheong K."/>
            <person name="Cui S."/>
            <person name="Der J.P."/>
            <person name="Gundlach H."/>
            <person name="Jiao Y."/>
            <person name="Hori C."/>
            <person name="Ishida J.K."/>
            <person name="Kasahara H."/>
            <person name="Kiba T."/>
            <person name="Kim M.S."/>
            <person name="Koo N."/>
            <person name="Laohavisit A."/>
            <person name="Lee Y.H."/>
            <person name="Lumba S."/>
            <person name="McCourt P."/>
            <person name="Mortimer J.C."/>
            <person name="Mutuku J.M."/>
            <person name="Nomura T."/>
            <person name="Sasaki-Sekimoto Y."/>
            <person name="Seto Y."/>
            <person name="Wang Y."/>
            <person name="Wakatake T."/>
            <person name="Sakakibara H."/>
            <person name="Demura T."/>
            <person name="Yamaguchi S."/>
            <person name="Yoneyama K."/>
            <person name="Manabe R.I."/>
            <person name="Nelson D.C."/>
            <person name="Schulman A.H."/>
            <person name="Timko M.P."/>
            <person name="dePamphilis C.W."/>
            <person name="Choi D."/>
            <person name="Shirasu K."/>
        </authorList>
    </citation>
    <scope>NUCLEOTIDE SEQUENCE [LARGE SCALE GENOMIC DNA]</scope>
    <source>
        <strain evidence="9">cv. UVA1</strain>
    </source>
</reference>
<dbReference type="PANTHER" id="PTHR31818">
    <property type="entry name" value="O-FUCOSYLTRANSFERASE 16"/>
    <property type="match status" value="1"/>
</dbReference>
<accession>A0A5A7RL06</accession>
<evidence type="ECO:0000256" key="1">
    <source>
        <dbReference type="ARBA" id="ARBA00007737"/>
    </source>
</evidence>
<comment type="similarity">
    <text evidence="1">Belongs to the glycosyltransferase GT106 family.</text>
</comment>
<feature type="compositionally biased region" description="Acidic residues" evidence="7">
    <location>
        <begin position="402"/>
        <end position="415"/>
    </location>
</feature>
<evidence type="ECO:0000256" key="5">
    <source>
        <dbReference type="ARBA" id="ARBA00023277"/>
    </source>
</evidence>
<evidence type="ECO:0000256" key="4">
    <source>
        <dbReference type="ARBA" id="ARBA00023253"/>
    </source>
</evidence>
<dbReference type="CDD" id="cd11299">
    <property type="entry name" value="O-FucT_plant"/>
    <property type="match status" value="1"/>
</dbReference>
<dbReference type="InterPro" id="IPR024709">
    <property type="entry name" value="FucosylTrfase_pln"/>
</dbReference>
<evidence type="ECO:0000313" key="8">
    <source>
        <dbReference type="EMBL" id="GER57748.1"/>
    </source>
</evidence>
<keyword evidence="5" id="KW-0119">Carbohydrate metabolism</keyword>
<dbReference type="Pfam" id="PF10250">
    <property type="entry name" value="O-FucT"/>
    <property type="match status" value="1"/>
</dbReference>
<name>A0A5A7RL06_STRAF</name>
<dbReference type="PIRSF" id="PIRSF009360">
    <property type="entry name" value="UCP009360"/>
    <property type="match status" value="1"/>
</dbReference>
<dbReference type="GO" id="GO:0006004">
    <property type="term" value="P:fucose metabolic process"/>
    <property type="evidence" value="ECO:0007669"/>
    <property type="project" value="UniProtKB-KW"/>
</dbReference>
<dbReference type="EMBL" id="BKCP01013625">
    <property type="protein sequence ID" value="GER57748.1"/>
    <property type="molecule type" value="Genomic_DNA"/>
</dbReference>
<keyword evidence="4" id="KW-0294">Fucose metabolism</keyword>
<dbReference type="AlphaFoldDB" id="A0A5A7RL06"/>
<keyword evidence="3 8" id="KW-0808">Transferase</keyword>
<evidence type="ECO:0000256" key="2">
    <source>
        <dbReference type="ARBA" id="ARBA00022676"/>
    </source>
</evidence>
<evidence type="ECO:0000256" key="7">
    <source>
        <dbReference type="SAM" id="MobiDB-lite"/>
    </source>
</evidence>
<evidence type="ECO:0000256" key="6">
    <source>
        <dbReference type="ARBA" id="ARBA00030350"/>
    </source>
</evidence>
<dbReference type="OrthoDB" id="1882547at2759"/>
<dbReference type="Proteomes" id="UP000325081">
    <property type="component" value="Unassembled WGS sequence"/>
</dbReference>
<dbReference type="PANTHER" id="PTHR31818:SF1">
    <property type="entry name" value="O-FUCOSYLTRANSFERASE 16"/>
    <property type="match status" value="1"/>
</dbReference>